<dbReference type="OrthoDB" id="5334642at2"/>
<proteinExistence type="predicted"/>
<dbReference type="RefSeq" id="WP_012992128.1">
    <property type="nucleotide sequence ID" value="NC_013894.1"/>
</dbReference>
<accession>D3SLU2</accession>
<dbReference type="STRING" id="638303.Thal_1090"/>
<sequence length="88" mass="10360">MILRLISVFLLLLLDFVLIEHHHKDGKLHNDCNLCVIQQTHQQNDTTSEILEPKEVIFFIFEIEKFSEKEPASPFETFLYSRAPPYIS</sequence>
<dbReference type="AlphaFoldDB" id="D3SLU2"/>
<protein>
    <submittedName>
        <fullName evidence="1">Uncharacterized protein</fullName>
    </submittedName>
</protein>
<reference evidence="2" key="1">
    <citation type="journal article" date="2010" name="Stand. Genomic Sci.">
        <title>Complete genome sequence of Thermocrinis albus type strain (HI 11/12T).</title>
        <authorList>
            <person name="Wirth R."/>
            <person name="Sikorski J."/>
            <person name="Brambilla E."/>
            <person name="Misra M."/>
            <person name="Lapidus A."/>
            <person name="Copeland A."/>
            <person name="Nolan M."/>
            <person name="Lucas S."/>
            <person name="Chen F."/>
            <person name="Tice H."/>
            <person name="Cheng J.F."/>
            <person name="Han C."/>
            <person name="Detter J.C."/>
            <person name="Tapia R."/>
            <person name="Bruce D."/>
            <person name="Goodwin L."/>
            <person name="Pitluck S."/>
            <person name="Pati A."/>
            <person name="Anderson I."/>
            <person name="Ivanova N."/>
            <person name="Mavromatis K."/>
            <person name="Mikhailova N."/>
            <person name="Chen A."/>
            <person name="Palaniappan K."/>
            <person name="Bilek Y."/>
            <person name="Hader T."/>
            <person name="Land M."/>
            <person name="Hauser L."/>
            <person name="Chang Y.J."/>
            <person name="Jeffries C.D."/>
            <person name="Tindall B.J."/>
            <person name="Rohde M."/>
            <person name="Goker M."/>
            <person name="Bristow J."/>
            <person name="Eisen J.A."/>
            <person name="Markowitz V."/>
            <person name="Hugenholtz P."/>
            <person name="Kyrpides N.C."/>
            <person name="Klenk H.P."/>
        </authorList>
    </citation>
    <scope>NUCLEOTIDE SEQUENCE [LARGE SCALE GENOMIC DNA]</scope>
    <source>
        <strain evidence="2">DSM 14484 / JCM 11386 / HI 11/12</strain>
    </source>
</reference>
<dbReference type="HOGENOM" id="CLU_2467985_0_0_0"/>
<name>D3SLU2_THEAH</name>
<dbReference type="KEGG" id="tal:Thal_1090"/>
<dbReference type="Proteomes" id="UP000002043">
    <property type="component" value="Chromosome"/>
</dbReference>
<evidence type="ECO:0000313" key="2">
    <source>
        <dbReference type="Proteomes" id="UP000002043"/>
    </source>
</evidence>
<gene>
    <name evidence="1" type="ordered locus">Thal_1090</name>
</gene>
<keyword evidence="2" id="KW-1185">Reference proteome</keyword>
<evidence type="ECO:0000313" key="1">
    <source>
        <dbReference type="EMBL" id="ADC89722.1"/>
    </source>
</evidence>
<organism evidence="1 2">
    <name type="scientific">Thermocrinis albus (strain DSM 14484 / JCM 11386 / HI 11/12)</name>
    <dbReference type="NCBI Taxonomy" id="638303"/>
    <lineage>
        <taxon>Bacteria</taxon>
        <taxon>Pseudomonadati</taxon>
        <taxon>Aquificota</taxon>
        <taxon>Aquificia</taxon>
        <taxon>Aquificales</taxon>
        <taxon>Aquificaceae</taxon>
        <taxon>Thermocrinis</taxon>
    </lineage>
</organism>
<dbReference type="EMBL" id="CP001931">
    <property type="protein sequence ID" value="ADC89722.1"/>
    <property type="molecule type" value="Genomic_DNA"/>
</dbReference>